<keyword evidence="6" id="KW-1185">Reference proteome</keyword>
<dbReference type="CDD" id="cd01104">
    <property type="entry name" value="HTH_MlrA-CarA"/>
    <property type="match status" value="1"/>
</dbReference>
<evidence type="ECO:0000256" key="3">
    <source>
        <dbReference type="ARBA" id="ARBA00023163"/>
    </source>
</evidence>
<dbReference type="RefSeq" id="WP_138564592.1">
    <property type="nucleotide sequence ID" value="NZ_CP040602.1"/>
</dbReference>
<evidence type="ECO:0000259" key="4">
    <source>
        <dbReference type="PROSITE" id="PS50937"/>
    </source>
</evidence>
<proteinExistence type="predicted"/>
<dbReference type="KEGG" id="thig:FE785_04320"/>
<dbReference type="Pfam" id="PF13411">
    <property type="entry name" value="MerR_1"/>
    <property type="match status" value="1"/>
</dbReference>
<keyword evidence="3" id="KW-0804">Transcription</keyword>
<reference evidence="5 6" key="1">
    <citation type="submission" date="2019-05" db="EMBL/GenBank/DDBJ databases">
        <title>Thiomicrorhabdus sediminis sp. nov, a novel sulfur-oxidizing bacterium isolated from coastal sediment.</title>
        <authorList>
            <person name="Liu X."/>
        </authorList>
    </citation>
    <scope>NUCLEOTIDE SEQUENCE [LARGE SCALE GENOMIC DNA]</scope>
    <source>
        <strain evidence="5 6">G1</strain>
    </source>
</reference>
<sequence>MSHDKALYPIREIARLTGVSPITLRAWERRYDLIEPVRTDSGHRLYNQAHIDYINEAVELTKQGVAISKVKAILAEREQQRLSTLDRDENSFVDELINASRACNDSKIKELLFQLYAEFWHEQIQQVLFKVTFALTEEQSAVRLLWQNSVLPLLFSRVYQANKQARLSQSNKIMLIGAGQADLDGQLIQAIISNEVVAIGAKPVIGRRLKSSPSTDKLLLNELKALHCGIVLVYAVTDASNQLSEWLKWAKNHQSIEVLFVSEEQIELTNQPVNFATFRFADGIVLN</sequence>
<feature type="domain" description="HTH merR-type" evidence="4">
    <location>
        <begin position="7"/>
        <end position="76"/>
    </location>
</feature>
<protein>
    <submittedName>
        <fullName evidence="5">MerR family transcriptional regulator</fullName>
    </submittedName>
</protein>
<dbReference type="Gene3D" id="1.10.1660.10">
    <property type="match status" value="1"/>
</dbReference>
<dbReference type="OrthoDB" id="9800334at2"/>
<dbReference type="GO" id="GO:0003677">
    <property type="term" value="F:DNA binding"/>
    <property type="evidence" value="ECO:0007669"/>
    <property type="project" value="UniProtKB-KW"/>
</dbReference>
<organism evidence="5 6">
    <name type="scientific">Thiomicrorhabdus sediminis</name>
    <dbReference type="NCBI Taxonomy" id="2580412"/>
    <lineage>
        <taxon>Bacteria</taxon>
        <taxon>Pseudomonadati</taxon>
        <taxon>Pseudomonadota</taxon>
        <taxon>Gammaproteobacteria</taxon>
        <taxon>Thiotrichales</taxon>
        <taxon>Piscirickettsiaceae</taxon>
        <taxon>Thiomicrorhabdus</taxon>
    </lineage>
</organism>
<dbReference type="PANTHER" id="PTHR30204:SF67">
    <property type="entry name" value="HTH-TYPE TRANSCRIPTIONAL REGULATOR MLRA-RELATED"/>
    <property type="match status" value="1"/>
</dbReference>
<name>A0A4P9K4M8_9GAMM</name>
<dbReference type="EMBL" id="CP040602">
    <property type="protein sequence ID" value="QCU89915.1"/>
    <property type="molecule type" value="Genomic_DNA"/>
</dbReference>
<dbReference type="InterPro" id="IPR009061">
    <property type="entry name" value="DNA-bd_dom_put_sf"/>
</dbReference>
<keyword evidence="2" id="KW-0238">DNA-binding</keyword>
<dbReference type="SUPFAM" id="SSF46955">
    <property type="entry name" value="Putative DNA-binding domain"/>
    <property type="match status" value="1"/>
</dbReference>
<dbReference type="SMART" id="SM00422">
    <property type="entry name" value="HTH_MERR"/>
    <property type="match status" value="1"/>
</dbReference>
<evidence type="ECO:0000313" key="5">
    <source>
        <dbReference type="EMBL" id="QCU89915.1"/>
    </source>
</evidence>
<dbReference type="PROSITE" id="PS50937">
    <property type="entry name" value="HTH_MERR_2"/>
    <property type="match status" value="1"/>
</dbReference>
<dbReference type="Proteomes" id="UP000304864">
    <property type="component" value="Chromosome"/>
</dbReference>
<keyword evidence="1" id="KW-0805">Transcription regulation</keyword>
<dbReference type="GO" id="GO:0003700">
    <property type="term" value="F:DNA-binding transcription factor activity"/>
    <property type="evidence" value="ECO:0007669"/>
    <property type="project" value="InterPro"/>
</dbReference>
<dbReference type="InterPro" id="IPR000551">
    <property type="entry name" value="MerR-type_HTH_dom"/>
</dbReference>
<accession>A0A4P9K4M8</accession>
<evidence type="ECO:0000256" key="1">
    <source>
        <dbReference type="ARBA" id="ARBA00023015"/>
    </source>
</evidence>
<evidence type="ECO:0000313" key="6">
    <source>
        <dbReference type="Proteomes" id="UP000304864"/>
    </source>
</evidence>
<dbReference type="PANTHER" id="PTHR30204">
    <property type="entry name" value="REDOX-CYCLING DRUG-SENSING TRANSCRIPTIONAL ACTIVATOR SOXR"/>
    <property type="match status" value="1"/>
</dbReference>
<evidence type="ECO:0000256" key="2">
    <source>
        <dbReference type="ARBA" id="ARBA00023125"/>
    </source>
</evidence>
<dbReference type="InterPro" id="IPR047057">
    <property type="entry name" value="MerR_fam"/>
</dbReference>
<dbReference type="AlphaFoldDB" id="A0A4P9K4M8"/>
<gene>
    <name evidence="5" type="ORF">FE785_04320</name>
</gene>